<dbReference type="Proteomes" id="UP000178951">
    <property type="component" value="Unassembled WGS sequence"/>
</dbReference>
<organism evidence="3 4">
    <name type="scientific">candidate division WOR-1 bacterium RIFOXYB2_FULL_48_7</name>
    <dbReference type="NCBI Taxonomy" id="1802583"/>
    <lineage>
        <taxon>Bacteria</taxon>
        <taxon>Bacillati</taxon>
        <taxon>Saganbacteria</taxon>
    </lineage>
</organism>
<evidence type="ECO:0000256" key="1">
    <source>
        <dbReference type="ARBA" id="ARBA00023211"/>
    </source>
</evidence>
<dbReference type="STRING" id="1802583.A2311_06225"/>
<keyword evidence="1" id="KW-0464">Manganese</keyword>
<protein>
    <recommendedName>
        <fullName evidence="2">Pyruvate carboxyltransferase domain-containing protein</fullName>
    </recommendedName>
</protein>
<feature type="non-terminal residue" evidence="3">
    <location>
        <position position="420"/>
    </location>
</feature>
<reference evidence="3 4" key="1">
    <citation type="journal article" date="2016" name="Nat. Commun.">
        <title>Thousands of microbial genomes shed light on interconnected biogeochemical processes in an aquifer system.</title>
        <authorList>
            <person name="Anantharaman K."/>
            <person name="Brown C.T."/>
            <person name="Hug L.A."/>
            <person name="Sharon I."/>
            <person name="Castelle C.J."/>
            <person name="Probst A.J."/>
            <person name="Thomas B.C."/>
            <person name="Singh A."/>
            <person name="Wilkins M.J."/>
            <person name="Karaoz U."/>
            <person name="Brodie E.L."/>
            <person name="Williams K.H."/>
            <person name="Hubbard S.S."/>
            <person name="Banfield J.F."/>
        </authorList>
    </citation>
    <scope>NUCLEOTIDE SEQUENCE [LARGE SCALE GENOMIC DNA]</scope>
</reference>
<dbReference type="GO" id="GO:0003852">
    <property type="term" value="F:2-isopropylmalate synthase activity"/>
    <property type="evidence" value="ECO:0007669"/>
    <property type="project" value="TreeGrafter"/>
</dbReference>
<dbReference type="SUPFAM" id="SSF51569">
    <property type="entry name" value="Aldolase"/>
    <property type="match status" value="1"/>
</dbReference>
<dbReference type="EMBL" id="MEUF01000007">
    <property type="protein sequence ID" value="OGC36731.1"/>
    <property type="molecule type" value="Genomic_DNA"/>
</dbReference>
<dbReference type="PANTHER" id="PTHR10277:SF9">
    <property type="entry name" value="2-ISOPROPYLMALATE SYNTHASE 1, CHLOROPLASTIC-RELATED"/>
    <property type="match status" value="1"/>
</dbReference>
<dbReference type="AlphaFoldDB" id="A0A1F4TVP8"/>
<accession>A0A1F4TVP8</accession>
<dbReference type="InterPro" id="IPR050073">
    <property type="entry name" value="2-IPM_HCS-like"/>
</dbReference>
<dbReference type="Gene3D" id="1.10.8.60">
    <property type="match status" value="1"/>
</dbReference>
<evidence type="ECO:0000313" key="4">
    <source>
        <dbReference type="Proteomes" id="UP000178951"/>
    </source>
</evidence>
<evidence type="ECO:0000259" key="2">
    <source>
        <dbReference type="PROSITE" id="PS50991"/>
    </source>
</evidence>
<dbReference type="NCBIfam" id="NF006049">
    <property type="entry name" value="PRK08195.1"/>
    <property type="match status" value="1"/>
</dbReference>
<dbReference type="Pfam" id="PF00682">
    <property type="entry name" value="HMGL-like"/>
    <property type="match status" value="1"/>
</dbReference>
<name>A0A1F4TVP8_UNCSA</name>
<dbReference type="Gene3D" id="3.20.20.70">
    <property type="entry name" value="Aldolase class I"/>
    <property type="match status" value="1"/>
</dbReference>
<proteinExistence type="predicted"/>
<evidence type="ECO:0000313" key="3">
    <source>
        <dbReference type="EMBL" id="OGC36731.1"/>
    </source>
</evidence>
<dbReference type="PANTHER" id="PTHR10277">
    <property type="entry name" value="HOMOCITRATE SYNTHASE-RELATED"/>
    <property type="match status" value="1"/>
</dbReference>
<gene>
    <name evidence="3" type="ORF">A2311_06225</name>
</gene>
<comment type="caution">
    <text evidence="3">The sequence shown here is derived from an EMBL/GenBank/DDBJ whole genome shotgun (WGS) entry which is preliminary data.</text>
</comment>
<feature type="domain" description="Pyruvate carboxyltransferase" evidence="2">
    <location>
        <begin position="1"/>
        <end position="180"/>
    </location>
</feature>
<dbReference type="InterPro" id="IPR013785">
    <property type="entry name" value="Aldolase_TIM"/>
</dbReference>
<dbReference type="GO" id="GO:0009098">
    <property type="term" value="P:L-leucine biosynthetic process"/>
    <property type="evidence" value="ECO:0007669"/>
    <property type="project" value="TreeGrafter"/>
</dbReference>
<dbReference type="InterPro" id="IPR000891">
    <property type="entry name" value="PYR_CT"/>
</dbReference>
<dbReference type="PROSITE" id="PS50991">
    <property type="entry name" value="PYR_CT"/>
    <property type="match status" value="1"/>
</dbReference>
<sequence length="420" mass="45655">MKKAHFGFFCIPGIARLEDVDLAAKYKTGFIRVGTNVTEVEQAEPFIKRAKEHGITVFSNLMKSYAVPIDDFMKKVELSVRYGADVVAVVDSAGGMLPEDVKTYVARIKQELGATVDFHGHNNLHLAEANSLEAVRAGATIVDSSLQGMGRSAGNAQTELLVILLEKLGYRTGIDLYKAMDMGEKIVKPMMGGDKGVDPISAMLGAAQFHSSYLKIVERIAKKYQVDIRELIAKVSEIDRIKVTEELAEKVAKSLPSRGPFGGLIWNINLDFREIVEQYDALPNKAKAIAAEMVAIGKKTGKQTIFTIAGSANKWKENTTFPFIRQNAVHIIGNAEVADNDQAVEIAKAIDGQVDFILVDFGRVDMPGLVTKAVKQSQVLVYNDADAQVNAVDALAAQLIPDLAGKTVLINGHSLLAEKL</sequence>